<evidence type="ECO:0000313" key="3">
    <source>
        <dbReference type="Proteomes" id="UP000031364"/>
    </source>
</evidence>
<proteinExistence type="predicted"/>
<protein>
    <submittedName>
        <fullName evidence="2">DNA-binding protein</fullName>
    </submittedName>
</protein>
<evidence type="ECO:0000259" key="1">
    <source>
        <dbReference type="PROSITE" id="PS50943"/>
    </source>
</evidence>
<evidence type="ECO:0000313" key="2">
    <source>
        <dbReference type="EMBL" id="KIA63858.1"/>
    </source>
</evidence>
<dbReference type="EMBL" id="JNFP01000018">
    <property type="protein sequence ID" value="KIA63858.1"/>
    <property type="molecule type" value="Genomic_DNA"/>
</dbReference>
<dbReference type="SMART" id="SM00530">
    <property type="entry name" value="HTH_XRE"/>
    <property type="match status" value="1"/>
</dbReference>
<feature type="domain" description="HTH cro/C1-type" evidence="1">
    <location>
        <begin position="9"/>
        <end position="70"/>
    </location>
</feature>
<dbReference type="SUPFAM" id="SSF47413">
    <property type="entry name" value="lambda repressor-like DNA-binding domains"/>
    <property type="match status" value="1"/>
</dbReference>
<reference evidence="2 3" key="1">
    <citation type="journal article" date="2014" name="Int. J. Syst. Evol. Microbiol.">
        <title>Nocardia vulneris sp. nov., isolated from wounds of human patients in North America.</title>
        <authorList>
            <person name="Lasker B.A."/>
            <person name="Bell M."/>
            <person name="Klenk H.P."/>
            <person name="Sproer C."/>
            <person name="Schumann C."/>
            <person name="Schumann P."/>
            <person name="Brown J.M."/>
        </authorList>
    </citation>
    <scope>NUCLEOTIDE SEQUENCE [LARGE SCALE GENOMIC DNA]</scope>
    <source>
        <strain evidence="2 3">W9851</strain>
    </source>
</reference>
<name>A0ABR4ZEP5_9NOCA</name>
<accession>A0ABR4ZEP5</accession>
<organism evidence="2 3">
    <name type="scientific">Nocardia vulneris</name>
    <dbReference type="NCBI Taxonomy" id="1141657"/>
    <lineage>
        <taxon>Bacteria</taxon>
        <taxon>Bacillati</taxon>
        <taxon>Actinomycetota</taxon>
        <taxon>Actinomycetes</taxon>
        <taxon>Mycobacteriales</taxon>
        <taxon>Nocardiaceae</taxon>
        <taxon>Nocardia</taxon>
    </lineage>
</organism>
<dbReference type="CDD" id="cd00093">
    <property type="entry name" value="HTH_XRE"/>
    <property type="match status" value="1"/>
</dbReference>
<dbReference type="GO" id="GO:0003677">
    <property type="term" value="F:DNA binding"/>
    <property type="evidence" value="ECO:0007669"/>
    <property type="project" value="UniProtKB-KW"/>
</dbReference>
<dbReference type="Proteomes" id="UP000031364">
    <property type="component" value="Unassembled WGS sequence"/>
</dbReference>
<dbReference type="Gene3D" id="1.10.260.40">
    <property type="entry name" value="lambda repressor-like DNA-binding domains"/>
    <property type="match status" value="1"/>
</dbReference>
<keyword evidence="3" id="KW-1185">Reference proteome</keyword>
<keyword evidence="2" id="KW-0238">DNA-binding</keyword>
<sequence>MVTGPNTALRAARMGRLMSQDDLARALRAIGCTSANKRLVQRWESGTTRTPRPSHASALERVLGMPIEHLGFVMAHVADDGRGGHDVSLPKSATENITTTTTRARPNPGNFSGIWLSHYQYYSSGRQETLSTGHYVVILQHGDHLTVRSLSGSAPSSVSMELDLDGGVATGTWTEDTDPSGYYRGARYSGAIQLLVEPTGHRLVGKWIGYGKNFDINSGPWEFVLQDASTSKSAIAAYDHPPDFDQVKRLD</sequence>
<dbReference type="InterPro" id="IPR010982">
    <property type="entry name" value="Lambda_DNA-bd_dom_sf"/>
</dbReference>
<comment type="caution">
    <text evidence="2">The sequence shown here is derived from an EMBL/GenBank/DDBJ whole genome shotgun (WGS) entry which is preliminary data.</text>
</comment>
<dbReference type="PROSITE" id="PS50943">
    <property type="entry name" value="HTH_CROC1"/>
    <property type="match status" value="1"/>
</dbReference>
<gene>
    <name evidence="2" type="ORF">FG87_17340</name>
</gene>
<dbReference type="InterPro" id="IPR001387">
    <property type="entry name" value="Cro/C1-type_HTH"/>
</dbReference>